<dbReference type="Proteomes" id="UP000503482">
    <property type="component" value="Chromosome"/>
</dbReference>
<dbReference type="RefSeq" id="WP_172664223.1">
    <property type="nucleotide sequence ID" value="NZ_CP053840.1"/>
</dbReference>
<evidence type="ECO:0000256" key="3">
    <source>
        <dbReference type="ARBA" id="ARBA00022692"/>
    </source>
</evidence>
<evidence type="ECO:0000313" key="8">
    <source>
        <dbReference type="Proteomes" id="UP000503482"/>
    </source>
</evidence>
<evidence type="ECO:0000313" key="7">
    <source>
        <dbReference type="EMBL" id="QKF66622.1"/>
    </source>
</evidence>
<keyword evidence="2" id="KW-1003">Cell membrane</keyword>
<dbReference type="PANTHER" id="PTHR30086:SF20">
    <property type="entry name" value="ARGININE EXPORTER PROTEIN ARGO-RELATED"/>
    <property type="match status" value="1"/>
</dbReference>
<dbReference type="InterPro" id="IPR001123">
    <property type="entry name" value="LeuE-type"/>
</dbReference>
<keyword evidence="4 6" id="KW-1133">Transmembrane helix</keyword>
<dbReference type="PIRSF" id="PIRSF006324">
    <property type="entry name" value="LeuE"/>
    <property type="match status" value="1"/>
</dbReference>
<evidence type="ECO:0000256" key="6">
    <source>
        <dbReference type="SAM" id="Phobius"/>
    </source>
</evidence>
<dbReference type="EMBL" id="CP053840">
    <property type="protein sequence ID" value="QKF66622.1"/>
    <property type="molecule type" value="Genomic_DNA"/>
</dbReference>
<dbReference type="GO" id="GO:0015171">
    <property type="term" value="F:amino acid transmembrane transporter activity"/>
    <property type="evidence" value="ECO:0007669"/>
    <property type="project" value="TreeGrafter"/>
</dbReference>
<evidence type="ECO:0000256" key="1">
    <source>
        <dbReference type="ARBA" id="ARBA00004651"/>
    </source>
</evidence>
<keyword evidence="5 6" id="KW-0472">Membrane</keyword>
<feature type="transmembrane region" description="Helical" evidence="6">
    <location>
        <begin position="74"/>
        <end position="92"/>
    </location>
</feature>
<reference evidence="7 8" key="1">
    <citation type="submission" date="2020-05" db="EMBL/GenBank/DDBJ databases">
        <title>Complete genome sequencing of Campylobacter and Arcobacter type strains.</title>
        <authorList>
            <person name="Miller W.G."/>
            <person name="Yee E."/>
        </authorList>
    </citation>
    <scope>NUCLEOTIDE SEQUENCE [LARGE SCALE GENOMIC DNA]</scope>
    <source>
        <strain evidence="7 8">LMG 26156</strain>
    </source>
</reference>
<organism evidence="7 8">
    <name type="scientific">Arcobacter venerupis</name>
    <dbReference type="NCBI Taxonomy" id="1054033"/>
    <lineage>
        <taxon>Bacteria</taxon>
        <taxon>Pseudomonadati</taxon>
        <taxon>Campylobacterota</taxon>
        <taxon>Epsilonproteobacteria</taxon>
        <taxon>Campylobacterales</taxon>
        <taxon>Arcobacteraceae</taxon>
        <taxon>Arcobacter</taxon>
    </lineage>
</organism>
<accession>A0AAE7E442</accession>
<dbReference type="Pfam" id="PF01810">
    <property type="entry name" value="LysE"/>
    <property type="match status" value="1"/>
</dbReference>
<gene>
    <name evidence="7" type="ORF">AVENP_1067</name>
</gene>
<feature type="transmembrane region" description="Helical" evidence="6">
    <location>
        <begin position="156"/>
        <end position="178"/>
    </location>
</feature>
<dbReference type="KEGG" id="avp:AVENP_1067"/>
<protein>
    <submittedName>
        <fullName evidence="7">Transporter, LysE family</fullName>
    </submittedName>
</protein>
<proteinExistence type="predicted"/>
<name>A0AAE7E442_9BACT</name>
<evidence type="ECO:0000256" key="2">
    <source>
        <dbReference type="ARBA" id="ARBA00022475"/>
    </source>
</evidence>
<feature type="transmembrane region" description="Helical" evidence="6">
    <location>
        <begin position="12"/>
        <end position="32"/>
    </location>
</feature>
<feature type="transmembrane region" description="Helical" evidence="6">
    <location>
        <begin position="44"/>
        <end position="68"/>
    </location>
</feature>
<evidence type="ECO:0000256" key="4">
    <source>
        <dbReference type="ARBA" id="ARBA00022989"/>
    </source>
</evidence>
<dbReference type="AlphaFoldDB" id="A0AAE7E442"/>
<keyword evidence="8" id="KW-1185">Reference proteome</keyword>
<sequence>MDLSIYANEFLVLSIAMFFALLSPGPDFAMIVKQSVSYGRRASIFTSIGIGLGISVHIIYTLLGIGLIISKSIILFNIIKYLGAAYLIYIGYRSLKSKGINLQTNEQNKMEKISDFKSFYLGFLCNALNPKATLFFVSMFTVVISHDTPLNIQAFYGLFCILATICWFIFLSLILSQAKIKNFLNSFGKWFDRTVGVVLISLGIKVALSK</sequence>
<keyword evidence="3 6" id="KW-0812">Transmembrane</keyword>
<dbReference type="GO" id="GO:0005886">
    <property type="term" value="C:plasma membrane"/>
    <property type="evidence" value="ECO:0007669"/>
    <property type="project" value="UniProtKB-SubCell"/>
</dbReference>
<dbReference type="PANTHER" id="PTHR30086">
    <property type="entry name" value="ARGININE EXPORTER PROTEIN ARGO"/>
    <property type="match status" value="1"/>
</dbReference>
<feature type="transmembrane region" description="Helical" evidence="6">
    <location>
        <begin position="119"/>
        <end position="144"/>
    </location>
</feature>
<comment type="subcellular location">
    <subcellularLocation>
        <location evidence="1">Cell membrane</location>
        <topology evidence="1">Multi-pass membrane protein</topology>
    </subcellularLocation>
</comment>
<evidence type="ECO:0000256" key="5">
    <source>
        <dbReference type="ARBA" id="ARBA00023136"/>
    </source>
</evidence>